<evidence type="ECO:0000313" key="3">
    <source>
        <dbReference type="Proteomes" id="UP001597083"/>
    </source>
</evidence>
<dbReference type="Proteomes" id="UP001597083">
    <property type="component" value="Unassembled WGS sequence"/>
</dbReference>
<comment type="caution">
    <text evidence="2">The sequence shown here is derived from an EMBL/GenBank/DDBJ whole genome shotgun (WGS) entry which is preliminary data.</text>
</comment>
<feature type="region of interest" description="Disordered" evidence="1">
    <location>
        <begin position="1"/>
        <end position="21"/>
    </location>
</feature>
<dbReference type="EMBL" id="JBHTIR010004226">
    <property type="protein sequence ID" value="MFD0856698.1"/>
    <property type="molecule type" value="Genomic_DNA"/>
</dbReference>
<proteinExistence type="predicted"/>
<feature type="region of interest" description="Disordered" evidence="1">
    <location>
        <begin position="34"/>
        <end position="59"/>
    </location>
</feature>
<name>A0ABW3CSU4_9ACTN</name>
<evidence type="ECO:0008006" key="4">
    <source>
        <dbReference type="Google" id="ProtNLM"/>
    </source>
</evidence>
<organism evidence="2 3">
    <name type="scientific">Actinomadura adrarensis</name>
    <dbReference type="NCBI Taxonomy" id="1819600"/>
    <lineage>
        <taxon>Bacteria</taxon>
        <taxon>Bacillati</taxon>
        <taxon>Actinomycetota</taxon>
        <taxon>Actinomycetes</taxon>
        <taxon>Streptosporangiales</taxon>
        <taxon>Thermomonosporaceae</taxon>
        <taxon>Actinomadura</taxon>
    </lineage>
</organism>
<keyword evidence="3" id="KW-1185">Reference proteome</keyword>
<reference evidence="3" key="1">
    <citation type="journal article" date="2019" name="Int. J. Syst. Evol. Microbiol.">
        <title>The Global Catalogue of Microorganisms (GCM) 10K type strain sequencing project: providing services to taxonomists for standard genome sequencing and annotation.</title>
        <authorList>
            <consortium name="The Broad Institute Genomics Platform"/>
            <consortium name="The Broad Institute Genome Sequencing Center for Infectious Disease"/>
            <person name="Wu L."/>
            <person name="Ma J."/>
        </authorList>
    </citation>
    <scope>NUCLEOTIDE SEQUENCE [LARGE SCALE GENOMIC DNA]</scope>
    <source>
        <strain evidence="3">JCM 31696</strain>
    </source>
</reference>
<evidence type="ECO:0000256" key="1">
    <source>
        <dbReference type="SAM" id="MobiDB-lite"/>
    </source>
</evidence>
<accession>A0ABW3CSU4</accession>
<gene>
    <name evidence="2" type="ORF">ACFQ07_30985</name>
</gene>
<sequence length="59" mass="6558">ARTVALAGDVRRQRSHRRPRVGIPTLVVRNGQFVNDHGRSIPGGTDNRVLHHSPMSVPR</sequence>
<protein>
    <recommendedName>
        <fullName evidence="4">Thioredoxin domain-containing protein</fullName>
    </recommendedName>
</protein>
<evidence type="ECO:0000313" key="2">
    <source>
        <dbReference type="EMBL" id="MFD0856698.1"/>
    </source>
</evidence>
<feature type="non-terminal residue" evidence="2">
    <location>
        <position position="1"/>
    </location>
</feature>